<evidence type="ECO:0000256" key="7">
    <source>
        <dbReference type="ARBA" id="ARBA00038093"/>
    </source>
</evidence>
<evidence type="ECO:0000256" key="6">
    <source>
        <dbReference type="ARBA" id="ARBA00022842"/>
    </source>
</evidence>
<dbReference type="InterPro" id="IPR002716">
    <property type="entry name" value="PIN_dom"/>
</dbReference>
<evidence type="ECO:0000256" key="3">
    <source>
        <dbReference type="ARBA" id="ARBA00022722"/>
    </source>
</evidence>
<keyword evidence="4 8" id="KW-0479">Metal-binding</keyword>
<keyword evidence="2 8" id="KW-1277">Toxin-antitoxin system</keyword>
<dbReference type="Proteomes" id="UP001202248">
    <property type="component" value="Unassembled WGS sequence"/>
</dbReference>
<keyword evidence="8" id="KW-0800">Toxin</keyword>
<dbReference type="InterPro" id="IPR050556">
    <property type="entry name" value="Type_II_TA_system_RNase"/>
</dbReference>
<evidence type="ECO:0000256" key="4">
    <source>
        <dbReference type="ARBA" id="ARBA00022723"/>
    </source>
</evidence>
<keyword evidence="6 8" id="KW-0460">Magnesium</keyword>
<dbReference type="Pfam" id="PF01850">
    <property type="entry name" value="PIN"/>
    <property type="match status" value="1"/>
</dbReference>
<reference evidence="10 11" key="1">
    <citation type="submission" date="2022-02" db="EMBL/GenBank/DDBJ databases">
        <authorList>
            <person name="Min J."/>
        </authorList>
    </citation>
    <scope>NUCLEOTIDE SEQUENCE [LARGE SCALE GENOMIC DNA]</scope>
    <source>
        <strain evidence="10 11">GR10-1</strain>
    </source>
</reference>
<comment type="cofactor">
    <cofactor evidence="1 8">
        <name>Mg(2+)</name>
        <dbReference type="ChEBI" id="CHEBI:18420"/>
    </cofactor>
</comment>
<dbReference type="PANTHER" id="PTHR33653">
    <property type="entry name" value="RIBONUCLEASE VAPC2"/>
    <property type="match status" value="1"/>
</dbReference>
<dbReference type="PANTHER" id="PTHR33653:SF1">
    <property type="entry name" value="RIBONUCLEASE VAPC2"/>
    <property type="match status" value="1"/>
</dbReference>
<protein>
    <recommendedName>
        <fullName evidence="8">Ribonuclease VapC</fullName>
        <shortName evidence="8">RNase VapC</shortName>
        <ecNumber evidence="8">3.1.-.-</ecNumber>
    </recommendedName>
    <alternativeName>
        <fullName evidence="8">Toxin VapC</fullName>
    </alternativeName>
</protein>
<feature type="binding site" evidence="8">
    <location>
        <position position="9"/>
    </location>
    <ligand>
        <name>Mg(2+)</name>
        <dbReference type="ChEBI" id="CHEBI:18420"/>
    </ligand>
</feature>
<evidence type="ECO:0000313" key="10">
    <source>
        <dbReference type="EMBL" id="MCH5599708.1"/>
    </source>
</evidence>
<accession>A0ABS9SMT9</accession>
<evidence type="ECO:0000313" key="11">
    <source>
        <dbReference type="Proteomes" id="UP001202248"/>
    </source>
</evidence>
<evidence type="ECO:0000256" key="1">
    <source>
        <dbReference type="ARBA" id="ARBA00001946"/>
    </source>
</evidence>
<dbReference type="RefSeq" id="WP_240831741.1">
    <property type="nucleotide sequence ID" value="NZ_JAKWBL010000004.1"/>
</dbReference>
<evidence type="ECO:0000259" key="9">
    <source>
        <dbReference type="Pfam" id="PF01850"/>
    </source>
</evidence>
<name>A0ABS9SMT9_9BACT</name>
<comment type="caution">
    <text evidence="10">The sequence shown here is derived from an EMBL/GenBank/DDBJ whole genome shotgun (WGS) entry which is preliminary data.</text>
</comment>
<dbReference type="HAMAP" id="MF_00265">
    <property type="entry name" value="VapC_Nob1"/>
    <property type="match status" value="1"/>
</dbReference>
<dbReference type="SUPFAM" id="SSF88723">
    <property type="entry name" value="PIN domain-like"/>
    <property type="match status" value="1"/>
</dbReference>
<organism evidence="10 11">
    <name type="scientific">Niabella ginsengisoli</name>
    <dbReference type="NCBI Taxonomy" id="522298"/>
    <lineage>
        <taxon>Bacteria</taxon>
        <taxon>Pseudomonadati</taxon>
        <taxon>Bacteroidota</taxon>
        <taxon>Chitinophagia</taxon>
        <taxon>Chitinophagales</taxon>
        <taxon>Chitinophagaceae</taxon>
        <taxon>Niabella</taxon>
    </lineage>
</organism>
<comment type="similarity">
    <text evidence="7 8">Belongs to the PINc/VapC protein family.</text>
</comment>
<sequence>MAGEMILVDTSILIDYYRKTDKSNAAWIRLIRDGYEFSVSAITKYEIYAGASAGQLSFWDTVFKSITIIPFDGICVDVAVKINANLKRKRKKIDLADLFIAATAVAHQLTFSTLNRKHFDRIEELRVL</sequence>
<feature type="binding site" evidence="8">
    <location>
        <position position="97"/>
    </location>
    <ligand>
        <name>Mg(2+)</name>
        <dbReference type="ChEBI" id="CHEBI:18420"/>
    </ligand>
</feature>
<evidence type="ECO:0000256" key="5">
    <source>
        <dbReference type="ARBA" id="ARBA00022801"/>
    </source>
</evidence>
<dbReference type="Gene3D" id="3.40.50.1010">
    <property type="entry name" value="5'-nuclease"/>
    <property type="match status" value="1"/>
</dbReference>
<dbReference type="InterPro" id="IPR029060">
    <property type="entry name" value="PIN-like_dom_sf"/>
</dbReference>
<evidence type="ECO:0000256" key="8">
    <source>
        <dbReference type="HAMAP-Rule" id="MF_00265"/>
    </source>
</evidence>
<keyword evidence="11" id="KW-1185">Reference proteome</keyword>
<gene>
    <name evidence="8" type="primary">vapC</name>
    <name evidence="10" type="ORF">MKP09_18215</name>
</gene>
<dbReference type="EMBL" id="JAKWBL010000004">
    <property type="protein sequence ID" value="MCH5599708.1"/>
    <property type="molecule type" value="Genomic_DNA"/>
</dbReference>
<dbReference type="InterPro" id="IPR022907">
    <property type="entry name" value="VapC_family"/>
</dbReference>
<comment type="function">
    <text evidence="8">Toxic component of a toxin-antitoxin (TA) system. An RNase.</text>
</comment>
<keyword evidence="3 8" id="KW-0540">Nuclease</keyword>
<evidence type="ECO:0000256" key="2">
    <source>
        <dbReference type="ARBA" id="ARBA00022649"/>
    </source>
</evidence>
<proteinExistence type="inferred from homology"/>
<dbReference type="EC" id="3.1.-.-" evidence="8"/>
<keyword evidence="5 8" id="KW-0378">Hydrolase</keyword>
<dbReference type="CDD" id="cd09881">
    <property type="entry name" value="PIN_VapC4-5_FitB-like"/>
    <property type="match status" value="1"/>
</dbReference>
<feature type="domain" description="PIN" evidence="9">
    <location>
        <begin position="6"/>
        <end position="124"/>
    </location>
</feature>